<dbReference type="InterPro" id="IPR025285">
    <property type="entry name" value="DUF4145"/>
</dbReference>
<proteinExistence type="predicted"/>
<evidence type="ECO:0000313" key="3">
    <source>
        <dbReference type="Proteomes" id="UP000256429"/>
    </source>
</evidence>
<dbReference type="Pfam" id="PF13643">
    <property type="entry name" value="DUF4145"/>
    <property type="match status" value="1"/>
</dbReference>
<organism evidence="2 3">
    <name type="scientific">Lutibacter oceani</name>
    <dbReference type="NCBI Taxonomy" id="1853311"/>
    <lineage>
        <taxon>Bacteria</taxon>
        <taxon>Pseudomonadati</taxon>
        <taxon>Bacteroidota</taxon>
        <taxon>Flavobacteriia</taxon>
        <taxon>Flavobacteriales</taxon>
        <taxon>Flavobacteriaceae</taxon>
        <taxon>Lutibacter</taxon>
    </lineage>
</organism>
<comment type="caution">
    <text evidence="2">The sequence shown here is derived from an EMBL/GenBank/DDBJ whole genome shotgun (WGS) entry which is preliminary data.</text>
</comment>
<name>A0A3D9RTH9_9FLAO</name>
<evidence type="ECO:0000259" key="1">
    <source>
        <dbReference type="Pfam" id="PF13643"/>
    </source>
</evidence>
<evidence type="ECO:0000313" key="2">
    <source>
        <dbReference type="EMBL" id="REE83273.1"/>
    </source>
</evidence>
<protein>
    <submittedName>
        <fullName evidence="2">Uncharacterized protein DUF4145</fullName>
    </submittedName>
</protein>
<feature type="domain" description="DUF4145" evidence="1">
    <location>
        <begin position="125"/>
        <end position="214"/>
    </location>
</feature>
<dbReference type="AlphaFoldDB" id="A0A3D9RTH9"/>
<dbReference type="Proteomes" id="UP000256429">
    <property type="component" value="Unassembled WGS sequence"/>
</dbReference>
<reference evidence="2 3" key="1">
    <citation type="submission" date="2018-08" db="EMBL/GenBank/DDBJ databases">
        <title>Genomic Encyclopedia of Type Strains, Phase III (KMG-III): the genomes of soil and plant-associated and newly described type strains.</title>
        <authorList>
            <person name="Whitman W."/>
        </authorList>
    </citation>
    <scope>NUCLEOTIDE SEQUENCE [LARGE SCALE GENOMIC DNA]</scope>
    <source>
        <strain evidence="2 3">325-5</strain>
    </source>
</reference>
<accession>A0A3D9RTH9</accession>
<gene>
    <name evidence="2" type="ORF">BX611_0560</name>
</gene>
<sequence length="241" mass="27792">MDITSCQKYDAMQRIEEKYFTRSHQHGTMKIIDSVDYNCPHCGRNVNFSLGWSIPQNHICLNTRSRCTGCGKESKFIYIDYDLTDKPEFGKIFIHPDSKRRTSIIDFSKTNSSLNQGLQKAYESALNVYNVGEWTATSVLCRRLLEGITQDLLPDEKKKYNLNKRLTELPKHLDLQKPILTLADALRKGGNLGAHFDLDKTPDKKITSQMLDLLDYLIEYIYILPNQIDNLHTEIEDLANK</sequence>
<dbReference type="EMBL" id="QTTQ01000009">
    <property type="protein sequence ID" value="REE83273.1"/>
    <property type="molecule type" value="Genomic_DNA"/>
</dbReference>
<keyword evidence="3" id="KW-1185">Reference proteome</keyword>
<dbReference type="OrthoDB" id="979709at2"/>